<gene>
    <name evidence="1" type="ORF">MPL3356_60546</name>
</gene>
<keyword evidence="2" id="KW-1185">Reference proteome</keyword>
<dbReference type="EMBL" id="CCMZ01000056">
    <property type="protein sequence ID" value="CDX26773.1"/>
    <property type="molecule type" value="Genomic_DNA"/>
</dbReference>
<proteinExistence type="predicted"/>
<accession>A0A090EF80</accession>
<organism evidence="1 2">
    <name type="scientific">Mesorhizobium plurifarium</name>
    <dbReference type="NCBI Taxonomy" id="69974"/>
    <lineage>
        <taxon>Bacteria</taxon>
        <taxon>Pseudomonadati</taxon>
        <taxon>Pseudomonadota</taxon>
        <taxon>Alphaproteobacteria</taxon>
        <taxon>Hyphomicrobiales</taxon>
        <taxon>Phyllobacteriaceae</taxon>
        <taxon>Mesorhizobium</taxon>
    </lineage>
</organism>
<name>A0A090EF80_MESPL</name>
<evidence type="ECO:0000313" key="1">
    <source>
        <dbReference type="EMBL" id="CDX26773.1"/>
    </source>
</evidence>
<sequence length="153" mass="15997">MSSNQATIEAVNARVGANIFGRAETFLRKATAGDDAAARAELVSLLSFFPPSATLNDGVLFNCCTAHAEPVWTEFAGLEIAGCIADDDGATSGLQSAYEAQFFTVYARRSEADGGDCEAITDIYDATLMLAVAGELALRSGLPCIVHPSLSAR</sequence>
<dbReference type="Proteomes" id="UP000045285">
    <property type="component" value="Unassembled WGS sequence"/>
</dbReference>
<evidence type="ECO:0000313" key="2">
    <source>
        <dbReference type="Proteomes" id="UP000045285"/>
    </source>
</evidence>
<dbReference type="AlphaFoldDB" id="A0A090EF80"/>
<reference evidence="2" key="1">
    <citation type="submission" date="2014-08" db="EMBL/GenBank/DDBJ databases">
        <authorList>
            <person name="Moulin L."/>
        </authorList>
    </citation>
    <scope>NUCLEOTIDE SEQUENCE [LARGE SCALE GENOMIC DNA]</scope>
</reference>
<protein>
    <submittedName>
        <fullName evidence="1">Uncharacterized protein</fullName>
    </submittedName>
</protein>